<dbReference type="PANTHER" id="PTHR30154:SF53">
    <property type="entry name" value="HTH-TYPE TRANSCRIPTIONAL REGULATOR LRPC"/>
    <property type="match status" value="1"/>
</dbReference>
<dbReference type="SUPFAM" id="SSF54909">
    <property type="entry name" value="Dimeric alpha+beta barrel"/>
    <property type="match status" value="1"/>
</dbReference>
<dbReference type="Proteomes" id="UP000245469">
    <property type="component" value="Unassembled WGS sequence"/>
</dbReference>
<dbReference type="CDD" id="cd00090">
    <property type="entry name" value="HTH_ARSR"/>
    <property type="match status" value="1"/>
</dbReference>
<evidence type="ECO:0000256" key="3">
    <source>
        <dbReference type="ARBA" id="ARBA00023163"/>
    </source>
</evidence>
<dbReference type="Pfam" id="PF13404">
    <property type="entry name" value="HTH_AsnC-type"/>
    <property type="match status" value="1"/>
</dbReference>
<gene>
    <name evidence="5" type="ORF">BXY45_13722</name>
</gene>
<evidence type="ECO:0000256" key="2">
    <source>
        <dbReference type="ARBA" id="ARBA00023125"/>
    </source>
</evidence>
<proteinExistence type="predicted"/>
<keyword evidence="3" id="KW-0804">Transcription</keyword>
<keyword evidence="2" id="KW-0238">DNA-binding</keyword>
<dbReference type="Pfam" id="PF01037">
    <property type="entry name" value="AsnC_trans_reg"/>
    <property type="match status" value="1"/>
</dbReference>
<dbReference type="InterPro" id="IPR036388">
    <property type="entry name" value="WH-like_DNA-bd_sf"/>
</dbReference>
<dbReference type="GO" id="GO:0005829">
    <property type="term" value="C:cytosol"/>
    <property type="evidence" value="ECO:0007669"/>
    <property type="project" value="TreeGrafter"/>
</dbReference>
<dbReference type="Gene3D" id="3.30.70.920">
    <property type="match status" value="1"/>
</dbReference>
<dbReference type="GO" id="GO:0043200">
    <property type="term" value="P:response to amino acid"/>
    <property type="evidence" value="ECO:0007669"/>
    <property type="project" value="TreeGrafter"/>
</dbReference>
<dbReference type="EMBL" id="QGDQ01000037">
    <property type="protein sequence ID" value="PWJ47479.1"/>
    <property type="molecule type" value="Genomic_DNA"/>
</dbReference>
<keyword evidence="1" id="KW-0805">Transcription regulation</keyword>
<evidence type="ECO:0000256" key="1">
    <source>
        <dbReference type="ARBA" id="ARBA00023015"/>
    </source>
</evidence>
<dbReference type="InterPro" id="IPR019888">
    <property type="entry name" value="Tscrpt_reg_AsnC-like"/>
</dbReference>
<organism evidence="5 6">
    <name type="scientific">Quadrisphaera granulorum</name>
    <dbReference type="NCBI Taxonomy" id="317664"/>
    <lineage>
        <taxon>Bacteria</taxon>
        <taxon>Bacillati</taxon>
        <taxon>Actinomycetota</taxon>
        <taxon>Actinomycetes</taxon>
        <taxon>Kineosporiales</taxon>
        <taxon>Kineosporiaceae</taxon>
        <taxon>Quadrisphaera</taxon>
    </lineage>
</organism>
<dbReference type="InterPro" id="IPR036390">
    <property type="entry name" value="WH_DNA-bd_sf"/>
</dbReference>
<accession>A0A315ZQ90</accession>
<dbReference type="PROSITE" id="PS50956">
    <property type="entry name" value="HTH_ASNC_2"/>
    <property type="match status" value="1"/>
</dbReference>
<dbReference type="PROSITE" id="PS00519">
    <property type="entry name" value="HTH_ASNC_1"/>
    <property type="match status" value="1"/>
</dbReference>
<dbReference type="SMART" id="SM00344">
    <property type="entry name" value="HTH_ASNC"/>
    <property type="match status" value="1"/>
</dbReference>
<keyword evidence="6" id="KW-1185">Reference proteome</keyword>
<dbReference type="PANTHER" id="PTHR30154">
    <property type="entry name" value="LEUCINE-RESPONSIVE REGULATORY PROTEIN"/>
    <property type="match status" value="1"/>
</dbReference>
<dbReference type="AlphaFoldDB" id="A0A315ZQ90"/>
<evidence type="ECO:0000259" key="4">
    <source>
        <dbReference type="PROSITE" id="PS50956"/>
    </source>
</evidence>
<dbReference type="SUPFAM" id="SSF46785">
    <property type="entry name" value="Winged helix' DNA-binding domain"/>
    <property type="match status" value="1"/>
</dbReference>
<reference evidence="5 6" key="1">
    <citation type="submission" date="2018-03" db="EMBL/GenBank/DDBJ databases">
        <title>Genomic Encyclopedia of Archaeal and Bacterial Type Strains, Phase II (KMG-II): from individual species to whole genera.</title>
        <authorList>
            <person name="Goeker M."/>
        </authorList>
    </citation>
    <scope>NUCLEOTIDE SEQUENCE [LARGE SCALE GENOMIC DNA]</scope>
    <source>
        <strain evidence="5 6">DSM 44889</strain>
    </source>
</reference>
<dbReference type="InterPro" id="IPR000485">
    <property type="entry name" value="AsnC-type_HTH_dom"/>
</dbReference>
<dbReference type="InterPro" id="IPR011008">
    <property type="entry name" value="Dimeric_a/b-barrel"/>
</dbReference>
<dbReference type="GO" id="GO:0043565">
    <property type="term" value="F:sequence-specific DNA binding"/>
    <property type="evidence" value="ECO:0007669"/>
    <property type="project" value="InterPro"/>
</dbReference>
<name>A0A315ZQ90_9ACTN</name>
<evidence type="ECO:0000313" key="6">
    <source>
        <dbReference type="Proteomes" id="UP000245469"/>
    </source>
</evidence>
<dbReference type="InterPro" id="IPR019887">
    <property type="entry name" value="Tscrpt_reg_AsnC/Lrp_C"/>
</dbReference>
<dbReference type="FunFam" id="3.30.70.920:FF:000003">
    <property type="entry name" value="AsnC family transcriptional regulator"/>
    <property type="match status" value="1"/>
</dbReference>
<evidence type="ECO:0000313" key="5">
    <source>
        <dbReference type="EMBL" id="PWJ47479.1"/>
    </source>
</evidence>
<dbReference type="RefSeq" id="WP_109776386.1">
    <property type="nucleotide sequence ID" value="NZ_QGDQ01000037.1"/>
</dbReference>
<sequence>MTLDATDLALVRALSERGRATFAQLAGETGLSTSATQARVRRLEAEGVITGYRAVVDPEAVGQPLAAFIEITPLDPAQPDDAPRRLEHLTEISACYSVAGDASYLLMARVASPRALEDLLQRIRSAASVRTRSTVVLQTFFERTSSPSP</sequence>
<comment type="caution">
    <text evidence="5">The sequence shown here is derived from an EMBL/GenBank/DDBJ whole genome shotgun (WGS) entry which is preliminary data.</text>
</comment>
<protein>
    <submittedName>
        <fullName evidence="5">AsnC family transcriptional regulator</fullName>
    </submittedName>
</protein>
<dbReference type="OrthoDB" id="166264at2"/>
<dbReference type="Gene3D" id="1.10.10.10">
    <property type="entry name" value="Winged helix-like DNA-binding domain superfamily/Winged helix DNA-binding domain"/>
    <property type="match status" value="1"/>
</dbReference>
<dbReference type="InterPro" id="IPR019885">
    <property type="entry name" value="Tscrpt_reg_HTH_AsnC-type_CS"/>
</dbReference>
<feature type="domain" description="HTH asnC-type" evidence="4">
    <location>
        <begin position="3"/>
        <end position="64"/>
    </location>
</feature>
<dbReference type="PRINTS" id="PR00033">
    <property type="entry name" value="HTHASNC"/>
</dbReference>
<dbReference type="InterPro" id="IPR011991">
    <property type="entry name" value="ArsR-like_HTH"/>
</dbReference>